<organism evidence="2 3">
    <name type="scientific">Araneus ventricosus</name>
    <name type="common">Orbweaver spider</name>
    <name type="synonym">Epeira ventricosa</name>
    <dbReference type="NCBI Taxonomy" id="182803"/>
    <lineage>
        <taxon>Eukaryota</taxon>
        <taxon>Metazoa</taxon>
        <taxon>Ecdysozoa</taxon>
        <taxon>Arthropoda</taxon>
        <taxon>Chelicerata</taxon>
        <taxon>Arachnida</taxon>
        <taxon>Araneae</taxon>
        <taxon>Araneomorphae</taxon>
        <taxon>Entelegynae</taxon>
        <taxon>Araneoidea</taxon>
        <taxon>Araneidae</taxon>
        <taxon>Araneus</taxon>
    </lineage>
</organism>
<feature type="region of interest" description="Disordered" evidence="1">
    <location>
        <begin position="108"/>
        <end position="139"/>
    </location>
</feature>
<evidence type="ECO:0000313" key="3">
    <source>
        <dbReference type="Proteomes" id="UP000499080"/>
    </source>
</evidence>
<feature type="compositionally biased region" description="Polar residues" evidence="1">
    <location>
        <begin position="108"/>
        <end position="126"/>
    </location>
</feature>
<dbReference type="Proteomes" id="UP000499080">
    <property type="component" value="Unassembled WGS sequence"/>
</dbReference>
<reference evidence="2 3" key="1">
    <citation type="journal article" date="2019" name="Sci. Rep.">
        <title>Orb-weaving spider Araneus ventricosus genome elucidates the spidroin gene catalogue.</title>
        <authorList>
            <person name="Kono N."/>
            <person name="Nakamura H."/>
            <person name="Ohtoshi R."/>
            <person name="Moran D.A.P."/>
            <person name="Shinohara A."/>
            <person name="Yoshida Y."/>
            <person name="Fujiwara M."/>
            <person name="Mori M."/>
            <person name="Tomita M."/>
            <person name="Arakawa K."/>
        </authorList>
    </citation>
    <scope>NUCLEOTIDE SEQUENCE [LARGE SCALE GENOMIC DNA]</scope>
</reference>
<proteinExistence type="predicted"/>
<keyword evidence="3" id="KW-1185">Reference proteome</keyword>
<accession>A0A4Y2N1P3</accession>
<sequence>MSMFFYHFTSGIYPRGIPTRKWHSNKILGDFLSHPSYVSEGLRWPDGKVLASGWRVPDLRPGSTKELLCKQAWCMLNRPGSNVLPLVLLQKLERVVMAQVLSLSSDNSSELRGLSQNNPQVVSKQDVQPGRKKIKQSQDSSISITESEYKTITKYEHISSIDSFMEDLVVVQISSSRILDSLPPPVWKKKYGT</sequence>
<dbReference type="AlphaFoldDB" id="A0A4Y2N1P3"/>
<gene>
    <name evidence="2" type="ORF">AVEN_85953_1</name>
</gene>
<name>A0A4Y2N1P3_ARAVE</name>
<protein>
    <submittedName>
        <fullName evidence="2">Uncharacterized protein</fullName>
    </submittedName>
</protein>
<evidence type="ECO:0000313" key="2">
    <source>
        <dbReference type="EMBL" id="GBN33328.1"/>
    </source>
</evidence>
<dbReference type="EMBL" id="BGPR01125865">
    <property type="protein sequence ID" value="GBN33328.1"/>
    <property type="molecule type" value="Genomic_DNA"/>
</dbReference>
<dbReference type="OrthoDB" id="8883818at2759"/>
<evidence type="ECO:0000256" key="1">
    <source>
        <dbReference type="SAM" id="MobiDB-lite"/>
    </source>
</evidence>
<comment type="caution">
    <text evidence="2">The sequence shown here is derived from an EMBL/GenBank/DDBJ whole genome shotgun (WGS) entry which is preliminary data.</text>
</comment>